<organism evidence="3 4">
    <name type="scientific">Fonsecaea erecta</name>
    <dbReference type="NCBI Taxonomy" id="1367422"/>
    <lineage>
        <taxon>Eukaryota</taxon>
        <taxon>Fungi</taxon>
        <taxon>Dikarya</taxon>
        <taxon>Ascomycota</taxon>
        <taxon>Pezizomycotina</taxon>
        <taxon>Eurotiomycetes</taxon>
        <taxon>Chaetothyriomycetidae</taxon>
        <taxon>Chaetothyriales</taxon>
        <taxon>Herpotrichiellaceae</taxon>
        <taxon>Fonsecaea</taxon>
    </lineage>
</organism>
<evidence type="ECO:0000313" key="4">
    <source>
        <dbReference type="Proteomes" id="UP000078343"/>
    </source>
</evidence>
<dbReference type="AlphaFoldDB" id="A0A178ZL41"/>
<dbReference type="InterPro" id="IPR005674">
    <property type="entry name" value="CocE/Ser_esterase"/>
</dbReference>
<dbReference type="NCBIfam" id="TIGR00976">
    <property type="entry name" value="CocE_NonD"/>
    <property type="match status" value="1"/>
</dbReference>
<keyword evidence="1" id="KW-0378">Hydrolase</keyword>
<feature type="domain" description="Xaa-Pro dipeptidyl-peptidase C-terminal" evidence="2">
    <location>
        <begin position="291"/>
        <end position="539"/>
    </location>
</feature>
<dbReference type="InterPro" id="IPR000383">
    <property type="entry name" value="Xaa-Pro-like_dom"/>
</dbReference>
<dbReference type="OrthoDB" id="416441at2759"/>
<dbReference type="GO" id="GO:0008239">
    <property type="term" value="F:dipeptidyl-peptidase activity"/>
    <property type="evidence" value="ECO:0007669"/>
    <property type="project" value="InterPro"/>
</dbReference>
<evidence type="ECO:0000259" key="2">
    <source>
        <dbReference type="SMART" id="SM00939"/>
    </source>
</evidence>
<dbReference type="SUPFAM" id="SSF53474">
    <property type="entry name" value="alpha/beta-Hydrolases"/>
    <property type="match status" value="1"/>
</dbReference>
<dbReference type="Proteomes" id="UP000078343">
    <property type="component" value="Unassembled WGS sequence"/>
</dbReference>
<dbReference type="Gene3D" id="3.40.50.1820">
    <property type="entry name" value="alpha/beta hydrolase"/>
    <property type="match status" value="1"/>
</dbReference>
<evidence type="ECO:0000313" key="3">
    <source>
        <dbReference type="EMBL" id="OAP60510.1"/>
    </source>
</evidence>
<dbReference type="InterPro" id="IPR008979">
    <property type="entry name" value="Galactose-bd-like_sf"/>
</dbReference>
<sequence>MASISSFPVPIQIREHDEIRLSDDIILSAMIWLPEDATVKPVPAILEYLPYRKRDGTAERDALNHSYIASYGYACVRVDMRGSGDSDGTLLGEYLEQEQDDALEILQWIAAQDWCSGPIGMIGISWGGFNGLQVAARRPPELKAVISICSTDDRYADDVHYMGGCLLVDNFTWGATMFSITPTPPDPALVGDKWRDLWMSRLEAGGNWMVEWHEHQRRDEFWKHASICEDYSAIQCPVYLVGAWSDGYSNTIFRMLEHLECPRKGLIGPWAHAYPNFATPGPQIGFLQESLRWWDKWLKGKETRIMDEPILRCYLQDTVPPRTQYDFRPGHWVAEKSWPSPHITTRTMRLSAGRLSDKLSESSDNLLSICSPMTIGLAGGLWCPGLDLDLPGDQRAEAGGSLLFDSTPLSQHLDILGAPIVHLRVASDKSNALVAAVLSEILPDGSATRISFGLLNLTHRESHTHPIPLEPGCFYDVTIKLNECGQRIGIGSRLRLALSTSYFPICWPSPEAATLTIDCGQSNFELPTRPQSDQDSQLRPFEPAVTGNPVKTRVLRPGKKMSGTITEDTETGRKTLCRILDTGLVEFVAIGWHYGDTSTSIYSISPEDPLSAYAEMQFKQEYGREGLDLVIEGWCKMTATRTEFHFTARFDAFENGKRVFGRDYSSTVSRDLV</sequence>
<dbReference type="Gene3D" id="1.10.3020.10">
    <property type="entry name" value="alpha-amino acid ester hydrolase ( Helical cap domain)"/>
    <property type="match status" value="1"/>
</dbReference>
<dbReference type="PANTHER" id="PTHR43056">
    <property type="entry name" value="PEPTIDASE S9 PROLYL OLIGOPEPTIDASE"/>
    <property type="match status" value="1"/>
</dbReference>
<dbReference type="SMART" id="SM00939">
    <property type="entry name" value="PepX_C"/>
    <property type="match status" value="1"/>
</dbReference>
<dbReference type="InterPro" id="IPR029058">
    <property type="entry name" value="AB_hydrolase_fold"/>
</dbReference>
<dbReference type="EMBL" id="LVYI01000004">
    <property type="protein sequence ID" value="OAP60510.1"/>
    <property type="molecule type" value="Genomic_DNA"/>
</dbReference>
<dbReference type="GeneID" id="30009680"/>
<accession>A0A178ZL41</accession>
<reference evidence="3 4" key="1">
    <citation type="submission" date="2016-04" db="EMBL/GenBank/DDBJ databases">
        <title>Draft genome of Fonsecaea erecta CBS 125763.</title>
        <authorList>
            <person name="Weiss V.A."/>
            <person name="Vicente V.A."/>
            <person name="Raittz R.T."/>
            <person name="Moreno L.F."/>
            <person name="De Souza E.M."/>
            <person name="Pedrosa F.O."/>
            <person name="Steffens M.B."/>
            <person name="Faoro H."/>
            <person name="Tadra-Sfeir M.Z."/>
            <person name="Najafzadeh M.J."/>
            <person name="Felipe M.S."/>
            <person name="Teixeira M."/>
            <person name="Sun J."/>
            <person name="Xi L."/>
            <person name="Gomes R."/>
            <person name="De Azevedo C.M."/>
            <person name="Salgado C.G."/>
            <person name="Da Silva M.B."/>
            <person name="Nascimento M.F."/>
            <person name="Queiroz-Telles F."/>
            <person name="Attili D.S."/>
            <person name="Gorbushina A."/>
        </authorList>
    </citation>
    <scope>NUCLEOTIDE SEQUENCE [LARGE SCALE GENOMIC DNA]</scope>
    <source>
        <strain evidence="3 4">CBS 125763</strain>
    </source>
</reference>
<dbReference type="Gene3D" id="2.60.120.260">
    <property type="entry name" value="Galactose-binding domain-like"/>
    <property type="match status" value="1"/>
</dbReference>
<dbReference type="Pfam" id="PF02129">
    <property type="entry name" value="Peptidase_S15"/>
    <property type="match status" value="1"/>
</dbReference>
<proteinExistence type="predicted"/>
<dbReference type="RefSeq" id="XP_018693877.1">
    <property type="nucleotide sequence ID" value="XM_018837024.1"/>
</dbReference>
<evidence type="ECO:0000256" key="1">
    <source>
        <dbReference type="ARBA" id="ARBA00022801"/>
    </source>
</evidence>
<dbReference type="SUPFAM" id="SSF49785">
    <property type="entry name" value="Galactose-binding domain-like"/>
    <property type="match status" value="1"/>
</dbReference>
<comment type="caution">
    <text evidence="3">The sequence shown here is derived from an EMBL/GenBank/DDBJ whole genome shotgun (WGS) entry which is preliminary data.</text>
</comment>
<dbReference type="InterPro" id="IPR013736">
    <property type="entry name" value="Xaa-Pro_dipept_C"/>
</dbReference>
<keyword evidence="4" id="KW-1185">Reference proteome</keyword>
<dbReference type="PANTHER" id="PTHR43056:SF10">
    <property type="entry name" value="COCE_NOND FAMILY, PUTATIVE (AFU_ORTHOLOGUE AFUA_7G00600)-RELATED"/>
    <property type="match status" value="1"/>
</dbReference>
<gene>
    <name evidence="3" type="ORF">AYL99_05512</name>
</gene>
<protein>
    <recommendedName>
        <fullName evidence="2">Xaa-Pro dipeptidyl-peptidase C-terminal domain-containing protein</fullName>
    </recommendedName>
</protein>
<name>A0A178ZL41_9EURO</name>
<dbReference type="InterPro" id="IPR050585">
    <property type="entry name" value="Xaa-Pro_dipeptidyl-ppase/CocE"/>
</dbReference>
<dbReference type="Pfam" id="PF08530">
    <property type="entry name" value="PepX_C"/>
    <property type="match status" value="1"/>
</dbReference>